<reference evidence="1 2" key="1">
    <citation type="submission" date="2016-10" db="EMBL/GenBank/DDBJ databases">
        <authorList>
            <person name="de Groot N.N."/>
        </authorList>
    </citation>
    <scope>NUCLEOTIDE SEQUENCE [LARGE SCALE GENOMIC DNA]</scope>
    <source>
        <strain evidence="1 2">DSM 12271</strain>
    </source>
</reference>
<dbReference type="Gene3D" id="3.10.620.30">
    <property type="match status" value="1"/>
</dbReference>
<evidence type="ECO:0008006" key="3">
    <source>
        <dbReference type="Google" id="ProtNLM"/>
    </source>
</evidence>
<evidence type="ECO:0000313" key="1">
    <source>
        <dbReference type="EMBL" id="SFA86979.1"/>
    </source>
</evidence>
<dbReference type="Proteomes" id="UP000198619">
    <property type="component" value="Unassembled WGS sequence"/>
</dbReference>
<dbReference type="OrthoDB" id="1955152at2"/>
<dbReference type="RefSeq" id="WP_090039077.1">
    <property type="nucleotide sequence ID" value="NZ_FOKI01000005.1"/>
</dbReference>
<gene>
    <name evidence="1" type="ORF">SAMN04488528_100526</name>
</gene>
<name>A0A1I0WDZ5_9CLOT</name>
<sequence length="188" mass="22436">MLLDIVSDTNNKVLVNHSKSYSLLDPLNKIYDIFLFTKNQISFDNSKQIEKASETLVYRYGNNLSKNILLYSLLKLNKLECTLVCSFIKDTNNLLKEFKFKVIPWIYVKVSTNNKTLYLDCSFDKYFLHRTNLCYIGDTLNYLPNDYFINDKCAFEILYTLYDLEDLNILNYFYKNNFNIYNKEYCYV</sequence>
<dbReference type="AlphaFoldDB" id="A0A1I0WDZ5"/>
<keyword evidence="2" id="KW-1185">Reference proteome</keyword>
<dbReference type="STRING" id="84698.SAMN04488528_100526"/>
<dbReference type="EMBL" id="FOKI01000005">
    <property type="protein sequence ID" value="SFA86979.1"/>
    <property type="molecule type" value="Genomic_DNA"/>
</dbReference>
<protein>
    <recommendedName>
        <fullName evidence="3">Transglutaminase-like superfamily protein</fullName>
    </recommendedName>
</protein>
<organism evidence="1 2">
    <name type="scientific">Clostridium frigidicarnis</name>
    <dbReference type="NCBI Taxonomy" id="84698"/>
    <lineage>
        <taxon>Bacteria</taxon>
        <taxon>Bacillati</taxon>
        <taxon>Bacillota</taxon>
        <taxon>Clostridia</taxon>
        <taxon>Eubacteriales</taxon>
        <taxon>Clostridiaceae</taxon>
        <taxon>Clostridium</taxon>
    </lineage>
</organism>
<evidence type="ECO:0000313" key="2">
    <source>
        <dbReference type="Proteomes" id="UP000198619"/>
    </source>
</evidence>
<proteinExistence type="predicted"/>
<accession>A0A1I0WDZ5</accession>